<dbReference type="InterPro" id="IPR054722">
    <property type="entry name" value="PolX-like_BBD"/>
</dbReference>
<dbReference type="EMBL" id="OIVN01002203">
    <property type="protein sequence ID" value="SPD01476.1"/>
    <property type="molecule type" value="Genomic_DNA"/>
</dbReference>
<feature type="region of interest" description="Disordered" evidence="5">
    <location>
        <begin position="79"/>
        <end position="101"/>
    </location>
</feature>
<dbReference type="GO" id="GO:0020037">
    <property type="term" value="F:heme binding"/>
    <property type="evidence" value="ECO:0007669"/>
    <property type="project" value="InterPro"/>
</dbReference>
<evidence type="ECO:0000256" key="5">
    <source>
        <dbReference type="SAM" id="MobiDB-lite"/>
    </source>
</evidence>
<feature type="compositionally biased region" description="Basic residues" evidence="5">
    <location>
        <begin position="169"/>
        <end position="183"/>
    </location>
</feature>
<dbReference type="InterPro" id="IPR057670">
    <property type="entry name" value="SH3_retrovirus"/>
</dbReference>
<dbReference type="InterPro" id="IPR012337">
    <property type="entry name" value="RNaseH-like_sf"/>
</dbReference>
<name>A0A2N9GG15_FAGSY</name>
<dbReference type="InterPro" id="IPR001128">
    <property type="entry name" value="Cyt_P450"/>
</dbReference>
<organism evidence="7">
    <name type="scientific">Fagus sylvatica</name>
    <name type="common">Beechnut</name>
    <dbReference type="NCBI Taxonomy" id="28930"/>
    <lineage>
        <taxon>Eukaryota</taxon>
        <taxon>Viridiplantae</taxon>
        <taxon>Streptophyta</taxon>
        <taxon>Embryophyta</taxon>
        <taxon>Tracheophyta</taxon>
        <taxon>Spermatophyta</taxon>
        <taxon>Magnoliopsida</taxon>
        <taxon>eudicotyledons</taxon>
        <taxon>Gunneridae</taxon>
        <taxon>Pentapetalae</taxon>
        <taxon>rosids</taxon>
        <taxon>fabids</taxon>
        <taxon>Fagales</taxon>
        <taxon>Fagaceae</taxon>
        <taxon>Fagus</taxon>
    </lineage>
</organism>
<feature type="compositionally biased region" description="Acidic residues" evidence="5">
    <location>
        <begin position="1058"/>
        <end position="1084"/>
    </location>
</feature>
<sequence>MNQRSCLGNVMFIGHDNSPAMHVLYHLQKTLPFSTTKMQTTLHACTLPIKPINASAIPSNQAYHKSCKSPWEKLETRSMSSHAYKRKGGKREKGGKIPLSETTTRLLQKPSQTIGDYHKVTAKAIPNHQRLPQGYYKNHPKPSETTTRSPQKPSQTIRDYHKVTTKTIPNHRRPPQGHRKSHPKPSETTTRLLQNHPKPSETTTRSPQKSSQTIENHHKVTTKTIPNHRRPPQGHRKSHPKPLETTASTPAEPFNSLVDPTSTPAEQTSTLAEPISSLADPTSTPVKPTRTLAEPIYLPTVPPHFTHMDRCPLKKEQAMRNEEVCNNDLLGLLLQCEELSNNGMTIEDIMEECKMFYFAGKETTANLLTWTMIVLSMHPEWQEKARNEVLHICQKRTLDLEAINQLKISQPRCCHGDSDFTIEVAMEIWRDEKMGIDWVWSIGVWWRLEVPAAAEGVELTEAQQKSIADQKLKDLKVKNYLFQAIDRTIMETILNRDTAKHIWDSMKQKYQGSTRVKRAQLQALRKEFEVLQMKEGESVDAYFARTLIIANKMKIHGENMQQVVIIEKILRSMTSRFDYVVCSVEESNNLDILTIDELQSSLLVHEQRMNGHGGDEQALKVTYDDRTGGRGGGHFQYECPKWEKEANYAELEEKEEMLLMSYVELNQSRREDVWFLDSGCSNHMCANKEWFSDLDEEFRESVKLGNNSKMAVLGKGNIRLQIAGVTQVITDVFYIPELKNNLLSVGQLQERGVALLIQHGVCRVYHPKKGLIMQTAMSANRMFILLARILPKAPTCFQTILEDNTHLWHCRYGHLSFKGLRTLQYKQMVKGLPQLKAPSKICTDCMVGKQHRDAIPKRSLWRASQRLQLVHADICGPIKPVSNSKKRYFISFIDDYSRKIGVESSPLTSSKSFAKLMVLAGQLTAAYTPQQNGVAERKNRTIMNMVRSMLSEKQIPKNFWPEAVNWTAHVLNRSPTLAVKDMTPEEAWSGVKPNVDYFRVFGCIGHVHVSDSKRKKLDDKSFQCVLLGMSEESKAYRLYDPASKKIVKQDLISSNGEDSNEEGSEHDQSEEESEEEVAAEEEGGEVSLSSSESPGENSPTSEESSPEGRNRRVPFWMEDYVSGGEFSEEEAEHNNLILPKGMKKIGVKWVFKTKLNENGEVDKCKARLVAKGYAQQYGIDYTEVFAPVARWDTIRMVIALAARNSWSVFQLDVKSAFLHGELNEAVFVEQPQGYEKKGEEYKVYKLKKALYGLKQAPRAWYSRIEAYFVKEGFERCSCEHTLFIKTGDGGKILIVSLYVDDLIFTGNDESMFVKFKNSMKLEFDMTDLGKMKYFLGVEVLQNPEGIYISQRKYAKEVLERFRMENSNSVKNPIVPGVRLMKDEEGAKVNATMYKQLVGSLMYLTATRPDLMYVVSLISRFMASPTELHLQAAKRVLRYLKGTVDLGVFYRKKGNGELMAYTDSDYAGDVDDRKSTSGYVFLLSEGAVSCSTIKLSKNPVMHGRSKHIDVRFHFLRDLTRDGVVELKHCVTQEQVADIMTKPLKLDVFLKLRESMGVGVVPRVN</sequence>
<dbReference type="GO" id="GO:0005506">
    <property type="term" value="F:iron ion binding"/>
    <property type="evidence" value="ECO:0007669"/>
    <property type="project" value="InterPro"/>
</dbReference>
<gene>
    <name evidence="7" type="ORF">FSB_LOCUS29358</name>
</gene>
<keyword evidence="1" id="KW-0645">Protease</keyword>
<protein>
    <recommendedName>
        <fullName evidence="6">Integrase catalytic domain-containing protein</fullName>
    </recommendedName>
</protein>
<evidence type="ECO:0000256" key="1">
    <source>
        <dbReference type="ARBA" id="ARBA00022670"/>
    </source>
</evidence>
<dbReference type="InterPro" id="IPR001584">
    <property type="entry name" value="Integrase_cat-core"/>
</dbReference>
<feature type="region of interest" description="Disordered" evidence="5">
    <location>
        <begin position="124"/>
        <end position="290"/>
    </location>
</feature>
<dbReference type="InterPro" id="IPR025724">
    <property type="entry name" value="GAG-pre-integrase_dom"/>
</dbReference>
<dbReference type="InterPro" id="IPR039537">
    <property type="entry name" value="Retrotran_Ty1/copia-like"/>
</dbReference>
<feature type="region of interest" description="Disordered" evidence="5">
    <location>
        <begin position="1050"/>
        <end position="1112"/>
    </location>
</feature>
<reference evidence="7" key="1">
    <citation type="submission" date="2018-02" db="EMBL/GenBank/DDBJ databases">
        <authorList>
            <person name="Cohen D.B."/>
            <person name="Kent A.D."/>
        </authorList>
    </citation>
    <scope>NUCLEOTIDE SEQUENCE</scope>
</reference>
<dbReference type="InterPro" id="IPR036397">
    <property type="entry name" value="RNaseH_sf"/>
</dbReference>
<dbReference type="GO" id="GO:0006508">
    <property type="term" value="P:proteolysis"/>
    <property type="evidence" value="ECO:0007669"/>
    <property type="project" value="UniProtKB-KW"/>
</dbReference>
<dbReference type="InterPro" id="IPR043502">
    <property type="entry name" value="DNA/RNA_pol_sf"/>
</dbReference>
<feature type="compositionally biased region" description="Polar residues" evidence="5">
    <location>
        <begin position="258"/>
        <end position="271"/>
    </location>
</feature>
<evidence type="ECO:0000313" key="7">
    <source>
        <dbReference type="EMBL" id="SPD01476.1"/>
    </source>
</evidence>
<dbReference type="GO" id="GO:0016705">
    <property type="term" value="F:oxidoreductase activity, acting on paired donors, with incorporation or reduction of molecular oxygen"/>
    <property type="evidence" value="ECO:0007669"/>
    <property type="project" value="InterPro"/>
</dbReference>
<evidence type="ECO:0000256" key="3">
    <source>
        <dbReference type="ARBA" id="ARBA00022750"/>
    </source>
</evidence>
<feature type="domain" description="Integrase catalytic" evidence="6">
    <location>
        <begin position="891"/>
        <end position="992"/>
    </location>
</feature>
<keyword evidence="4" id="KW-0378">Hydrolase</keyword>
<dbReference type="SUPFAM" id="SSF48264">
    <property type="entry name" value="Cytochrome P450"/>
    <property type="match status" value="1"/>
</dbReference>
<keyword evidence="3" id="KW-0064">Aspartyl protease</keyword>
<dbReference type="Pfam" id="PF13976">
    <property type="entry name" value="gag_pre-integrs"/>
    <property type="match status" value="1"/>
</dbReference>
<dbReference type="PROSITE" id="PS50994">
    <property type="entry name" value="INTEGRASE"/>
    <property type="match status" value="1"/>
</dbReference>
<dbReference type="Pfam" id="PF07727">
    <property type="entry name" value="RVT_2"/>
    <property type="match status" value="1"/>
</dbReference>
<feature type="compositionally biased region" description="Basic residues" evidence="5">
    <location>
        <begin position="226"/>
        <end position="240"/>
    </location>
</feature>
<dbReference type="SUPFAM" id="SSF56672">
    <property type="entry name" value="DNA/RNA polymerases"/>
    <property type="match status" value="1"/>
</dbReference>
<keyword evidence="2" id="KW-0479">Metal-binding</keyword>
<feature type="compositionally biased region" description="Polar residues" evidence="5">
    <location>
        <begin position="200"/>
        <end position="214"/>
    </location>
</feature>
<dbReference type="InterPro" id="IPR036396">
    <property type="entry name" value="Cyt_P450_sf"/>
</dbReference>
<dbReference type="Gene3D" id="1.10.630.10">
    <property type="entry name" value="Cytochrome P450"/>
    <property type="match status" value="1"/>
</dbReference>
<dbReference type="SUPFAM" id="SSF53098">
    <property type="entry name" value="Ribonuclease H-like"/>
    <property type="match status" value="1"/>
</dbReference>
<evidence type="ECO:0000256" key="2">
    <source>
        <dbReference type="ARBA" id="ARBA00022723"/>
    </source>
</evidence>
<dbReference type="CDD" id="cd09272">
    <property type="entry name" value="RNase_HI_RT_Ty1"/>
    <property type="match status" value="1"/>
</dbReference>
<dbReference type="Pfam" id="PF00067">
    <property type="entry name" value="p450"/>
    <property type="match status" value="1"/>
</dbReference>
<dbReference type="GO" id="GO:0015074">
    <property type="term" value="P:DNA integration"/>
    <property type="evidence" value="ECO:0007669"/>
    <property type="project" value="InterPro"/>
</dbReference>
<dbReference type="Pfam" id="PF22936">
    <property type="entry name" value="Pol_BBD"/>
    <property type="match status" value="1"/>
</dbReference>
<dbReference type="GO" id="GO:0004497">
    <property type="term" value="F:monooxygenase activity"/>
    <property type="evidence" value="ECO:0007669"/>
    <property type="project" value="InterPro"/>
</dbReference>
<dbReference type="Pfam" id="PF25597">
    <property type="entry name" value="SH3_retrovirus"/>
    <property type="match status" value="1"/>
</dbReference>
<accession>A0A2N9GG15</accession>
<evidence type="ECO:0000256" key="4">
    <source>
        <dbReference type="ARBA" id="ARBA00022801"/>
    </source>
</evidence>
<feature type="compositionally biased region" description="Low complexity" evidence="5">
    <location>
        <begin position="1085"/>
        <end position="1103"/>
    </location>
</feature>
<dbReference type="Pfam" id="PF14223">
    <property type="entry name" value="Retrotran_gag_2"/>
    <property type="match status" value="1"/>
</dbReference>
<evidence type="ECO:0000259" key="6">
    <source>
        <dbReference type="PROSITE" id="PS50994"/>
    </source>
</evidence>
<feature type="compositionally biased region" description="Polar residues" evidence="5">
    <location>
        <begin position="143"/>
        <end position="157"/>
    </location>
</feature>
<dbReference type="InterPro" id="IPR013103">
    <property type="entry name" value="RVT_2"/>
</dbReference>
<dbReference type="GO" id="GO:0003676">
    <property type="term" value="F:nucleic acid binding"/>
    <property type="evidence" value="ECO:0007669"/>
    <property type="project" value="InterPro"/>
</dbReference>
<dbReference type="GO" id="GO:0004190">
    <property type="term" value="F:aspartic-type endopeptidase activity"/>
    <property type="evidence" value="ECO:0007669"/>
    <property type="project" value="UniProtKB-KW"/>
</dbReference>
<dbReference type="PANTHER" id="PTHR42648">
    <property type="entry name" value="TRANSPOSASE, PUTATIVE-RELATED"/>
    <property type="match status" value="1"/>
</dbReference>
<dbReference type="PANTHER" id="PTHR42648:SF18">
    <property type="entry name" value="RETROTRANSPOSON, UNCLASSIFIED-LIKE PROTEIN"/>
    <property type="match status" value="1"/>
</dbReference>
<proteinExistence type="predicted"/>
<dbReference type="Gene3D" id="3.30.420.10">
    <property type="entry name" value="Ribonuclease H-like superfamily/Ribonuclease H"/>
    <property type="match status" value="2"/>
</dbReference>